<feature type="transmembrane region" description="Helical" evidence="1">
    <location>
        <begin position="20"/>
        <end position="40"/>
    </location>
</feature>
<keyword evidence="1" id="KW-0812">Transmembrane</keyword>
<feature type="domain" description="DUF4220" evidence="2">
    <location>
        <begin position="54"/>
        <end position="123"/>
    </location>
</feature>
<dbReference type="HOGENOM" id="CLU_008762_1_1_1"/>
<proteinExistence type="predicted"/>
<gene>
    <name evidence="3" type="ORF">OsI_19625</name>
</gene>
<dbReference type="Proteomes" id="UP000007015">
    <property type="component" value="Chromosome 5"/>
</dbReference>
<organism evidence="3 4">
    <name type="scientific">Oryza sativa subsp. indica</name>
    <name type="common">Rice</name>
    <dbReference type="NCBI Taxonomy" id="39946"/>
    <lineage>
        <taxon>Eukaryota</taxon>
        <taxon>Viridiplantae</taxon>
        <taxon>Streptophyta</taxon>
        <taxon>Embryophyta</taxon>
        <taxon>Tracheophyta</taxon>
        <taxon>Spermatophyta</taxon>
        <taxon>Magnoliopsida</taxon>
        <taxon>Liliopsida</taxon>
        <taxon>Poales</taxon>
        <taxon>Poaceae</taxon>
        <taxon>BOP clade</taxon>
        <taxon>Oryzoideae</taxon>
        <taxon>Oryzeae</taxon>
        <taxon>Oryzinae</taxon>
        <taxon>Oryza</taxon>
        <taxon>Oryza sativa</taxon>
    </lineage>
</organism>
<protein>
    <recommendedName>
        <fullName evidence="2">DUF4220 domain-containing protein</fullName>
    </recommendedName>
</protein>
<dbReference type="InterPro" id="IPR025315">
    <property type="entry name" value="DUF4220"/>
</dbReference>
<evidence type="ECO:0000313" key="4">
    <source>
        <dbReference type="Proteomes" id="UP000007015"/>
    </source>
</evidence>
<dbReference type="PANTHER" id="PTHR31325">
    <property type="entry name" value="OS01G0798800 PROTEIN-RELATED"/>
    <property type="match status" value="1"/>
</dbReference>
<feature type="transmembrane region" description="Helical" evidence="1">
    <location>
        <begin position="83"/>
        <end position="104"/>
    </location>
</feature>
<sequence>MALVDMVHGLNSPKLRLIRIEVLVFLGVVGLFVLLILGSYRRRSSCEAVKMTIWVAYAASIPMVSYTLGLMQSSPYKNSLFSVWAIILFIFLGSADSFSAYSLLDNDDWKRFYLKQLIESFWVGEDEQNPRVEPPEYHLRYNDDDRAKLVTVQDIWNCNGSLLSGGNGGRLKDVCLSMALSKMLNRRFAGFQVLAESNLHKTRDFLFGGLLHGDRCVERAFRVIEVELAFVHDYFYTKYFLIYSSHHLFVTLSFAMVPTCGWLAYKLFQHFLRVPDEDELKFLVNANHRNYDALFTSVTAIAIALLEGLQVYIYLASAWSKVAMISKYVTTDSWNSSVLFSKLIGCITSLRYFRSWEDKLGQYTLLKSFDYKSMNILYHATFSLVNKTKKGRKEDKRVRLSMDVKKTVIETLKKNRGLGQLGNCVISLHANEVYYQLSWSCTTLPTTTHIIMAWHIATTLCEVEDKDQHGIDSTTTTNQHVACSLSRYCAYLVAFAPELLPDHSFVSESIFDALVEEARELLKGKKTMQQRKEALRSQDHGDNRLLVVGGRLANNLIEIEHPGDRWKVLCDFWAEMMLYIAPSNDAKAHLETLPRGGEFITHLWALLAHGGILERPTGPAQNV</sequence>
<evidence type="ECO:0000259" key="2">
    <source>
        <dbReference type="Pfam" id="PF13968"/>
    </source>
</evidence>
<reference evidence="3 4" key="1">
    <citation type="journal article" date="2005" name="PLoS Biol.">
        <title>The genomes of Oryza sativa: a history of duplications.</title>
        <authorList>
            <person name="Yu J."/>
            <person name="Wang J."/>
            <person name="Lin W."/>
            <person name="Li S."/>
            <person name="Li H."/>
            <person name="Zhou J."/>
            <person name="Ni P."/>
            <person name="Dong W."/>
            <person name="Hu S."/>
            <person name="Zeng C."/>
            <person name="Zhang J."/>
            <person name="Zhang Y."/>
            <person name="Li R."/>
            <person name="Xu Z."/>
            <person name="Li S."/>
            <person name="Li X."/>
            <person name="Zheng H."/>
            <person name="Cong L."/>
            <person name="Lin L."/>
            <person name="Yin J."/>
            <person name="Geng J."/>
            <person name="Li G."/>
            <person name="Shi J."/>
            <person name="Liu J."/>
            <person name="Lv H."/>
            <person name="Li J."/>
            <person name="Wang J."/>
            <person name="Deng Y."/>
            <person name="Ran L."/>
            <person name="Shi X."/>
            <person name="Wang X."/>
            <person name="Wu Q."/>
            <person name="Li C."/>
            <person name="Ren X."/>
            <person name="Wang J."/>
            <person name="Wang X."/>
            <person name="Li D."/>
            <person name="Liu D."/>
            <person name="Zhang X."/>
            <person name="Ji Z."/>
            <person name="Zhao W."/>
            <person name="Sun Y."/>
            <person name="Zhang Z."/>
            <person name="Bao J."/>
            <person name="Han Y."/>
            <person name="Dong L."/>
            <person name="Ji J."/>
            <person name="Chen P."/>
            <person name="Wu S."/>
            <person name="Liu J."/>
            <person name="Xiao Y."/>
            <person name="Bu D."/>
            <person name="Tan J."/>
            <person name="Yang L."/>
            <person name="Ye C."/>
            <person name="Zhang J."/>
            <person name="Xu J."/>
            <person name="Zhou Y."/>
            <person name="Yu Y."/>
            <person name="Zhang B."/>
            <person name="Zhuang S."/>
            <person name="Wei H."/>
            <person name="Liu B."/>
            <person name="Lei M."/>
            <person name="Yu H."/>
            <person name="Li Y."/>
            <person name="Xu H."/>
            <person name="Wei S."/>
            <person name="He X."/>
            <person name="Fang L."/>
            <person name="Zhang Z."/>
            <person name="Zhang Y."/>
            <person name="Huang X."/>
            <person name="Su Z."/>
            <person name="Tong W."/>
            <person name="Li J."/>
            <person name="Tong Z."/>
            <person name="Li S."/>
            <person name="Ye J."/>
            <person name="Wang L."/>
            <person name="Fang L."/>
            <person name="Lei T."/>
            <person name="Chen C."/>
            <person name="Chen H."/>
            <person name="Xu Z."/>
            <person name="Li H."/>
            <person name="Huang H."/>
            <person name="Zhang F."/>
            <person name="Xu H."/>
            <person name="Li N."/>
            <person name="Zhao C."/>
            <person name="Li S."/>
            <person name="Dong L."/>
            <person name="Huang Y."/>
            <person name="Li L."/>
            <person name="Xi Y."/>
            <person name="Qi Q."/>
            <person name="Li W."/>
            <person name="Zhang B."/>
            <person name="Hu W."/>
            <person name="Zhang Y."/>
            <person name="Tian X."/>
            <person name="Jiao Y."/>
            <person name="Liang X."/>
            <person name="Jin J."/>
            <person name="Gao L."/>
            <person name="Zheng W."/>
            <person name="Hao B."/>
            <person name="Liu S."/>
            <person name="Wang W."/>
            <person name="Yuan L."/>
            <person name="Cao M."/>
            <person name="McDermott J."/>
            <person name="Samudrala R."/>
            <person name="Wang J."/>
            <person name="Wong G.K."/>
            <person name="Yang H."/>
        </authorList>
    </citation>
    <scope>NUCLEOTIDE SEQUENCE [LARGE SCALE GENOMIC DNA]</scope>
    <source>
        <strain evidence="4">cv. 93-11</strain>
    </source>
</reference>
<name>B8AXG1_ORYSI</name>
<evidence type="ECO:0000256" key="1">
    <source>
        <dbReference type="SAM" id="Phobius"/>
    </source>
</evidence>
<dbReference type="AlphaFoldDB" id="B8AXG1"/>
<dbReference type="Pfam" id="PF13968">
    <property type="entry name" value="DUF4220"/>
    <property type="match status" value="2"/>
</dbReference>
<feature type="transmembrane region" description="Helical" evidence="1">
    <location>
        <begin position="52"/>
        <end position="71"/>
    </location>
</feature>
<feature type="transmembrane region" description="Helical" evidence="1">
    <location>
        <begin position="293"/>
        <end position="315"/>
    </location>
</feature>
<accession>B8AXG1</accession>
<keyword evidence="1" id="KW-1133">Transmembrane helix</keyword>
<dbReference type="Gramene" id="BGIOSGA019691-TA">
    <property type="protein sequence ID" value="BGIOSGA019691-PA"/>
    <property type="gene ID" value="BGIOSGA019691"/>
</dbReference>
<feature type="domain" description="DUF4220" evidence="2">
    <location>
        <begin position="143"/>
        <end position="367"/>
    </location>
</feature>
<keyword evidence="1" id="KW-0472">Membrane</keyword>
<dbReference type="InterPro" id="IPR007658">
    <property type="entry name" value="DUF594"/>
</dbReference>
<evidence type="ECO:0000313" key="3">
    <source>
        <dbReference type="EMBL" id="EEC79059.1"/>
    </source>
</evidence>
<feature type="transmembrane region" description="Helical" evidence="1">
    <location>
        <begin position="248"/>
        <end position="265"/>
    </location>
</feature>
<dbReference type="Pfam" id="PF04578">
    <property type="entry name" value="DUF594"/>
    <property type="match status" value="1"/>
</dbReference>
<dbReference type="OMA" id="AWSKVAM"/>
<dbReference type="EMBL" id="CM000130">
    <property type="protein sequence ID" value="EEC79059.1"/>
    <property type="molecule type" value="Genomic_DNA"/>
</dbReference>
<keyword evidence="4" id="KW-1185">Reference proteome</keyword>
<dbReference type="STRING" id="39946.B8AXG1"/>